<organism evidence="1">
    <name type="scientific">marine sediment metagenome</name>
    <dbReference type="NCBI Taxonomy" id="412755"/>
    <lineage>
        <taxon>unclassified sequences</taxon>
        <taxon>metagenomes</taxon>
        <taxon>ecological metagenomes</taxon>
    </lineage>
</organism>
<dbReference type="InterPro" id="IPR012334">
    <property type="entry name" value="Pectin_lyas_fold"/>
</dbReference>
<dbReference type="PANTHER" id="PTHR36453">
    <property type="entry name" value="SECRETED PROTEIN-RELATED"/>
    <property type="match status" value="1"/>
</dbReference>
<feature type="non-terminal residue" evidence="1">
    <location>
        <position position="157"/>
    </location>
</feature>
<comment type="caution">
    <text evidence="1">The sequence shown here is derived from an EMBL/GenBank/DDBJ whole genome shotgun (WGS) entry which is preliminary data.</text>
</comment>
<gene>
    <name evidence="1" type="ORF">LCGC14_1837200</name>
</gene>
<evidence type="ECO:0000313" key="1">
    <source>
        <dbReference type="EMBL" id="KKL97161.1"/>
    </source>
</evidence>
<dbReference type="Gene3D" id="2.160.20.10">
    <property type="entry name" value="Single-stranded right-handed beta-helix, Pectin lyase-like"/>
    <property type="match status" value="1"/>
</dbReference>
<dbReference type="EMBL" id="LAZR01018233">
    <property type="protein sequence ID" value="KKL97161.1"/>
    <property type="molecule type" value="Genomic_DNA"/>
</dbReference>
<dbReference type="SUPFAM" id="SSF51126">
    <property type="entry name" value="Pectin lyase-like"/>
    <property type="match status" value="1"/>
</dbReference>
<protein>
    <recommendedName>
        <fullName evidence="2">DUF1565 domain-containing protein</fullName>
    </recommendedName>
</protein>
<reference evidence="1" key="1">
    <citation type="journal article" date="2015" name="Nature">
        <title>Complex archaea that bridge the gap between prokaryotes and eukaryotes.</title>
        <authorList>
            <person name="Spang A."/>
            <person name="Saw J.H."/>
            <person name="Jorgensen S.L."/>
            <person name="Zaremba-Niedzwiedzka K."/>
            <person name="Martijn J."/>
            <person name="Lind A.E."/>
            <person name="van Eijk R."/>
            <person name="Schleper C."/>
            <person name="Guy L."/>
            <person name="Ettema T.J."/>
        </authorList>
    </citation>
    <scope>NUCLEOTIDE SEQUENCE</scope>
</reference>
<accession>A0A0F9H2E9</accession>
<proteinExistence type="predicted"/>
<evidence type="ECO:0008006" key="2">
    <source>
        <dbReference type="Google" id="ProtNLM"/>
    </source>
</evidence>
<dbReference type="AlphaFoldDB" id="A0A0F9H2E9"/>
<name>A0A0F9H2E9_9ZZZZ</name>
<dbReference type="InterPro" id="IPR011050">
    <property type="entry name" value="Pectin_lyase_fold/virulence"/>
</dbReference>
<sequence length="157" mass="17309">MSLVFFRFLRWLLRLLRWATATEIYISPTGSDSIGDGSAARPYRTLLKARNVLRDTASVAGARVWLNDGTYELTSAFALTDADSGVSGDPIRYDAVSGANPVISGGSVLDVTWTDTGSGIYKTNVGASRFRQFYVDDVRATRARSDWLLVYKWEPAT</sequence>
<dbReference type="PANTHER" id="PTHR36453:SF1">
    <property type="entry name" value="RIGHT HANDED BETA HELIX DOMAIN-CONTAINING PROTEIN"/>
    <property type="match status" value="1"/>
</dbReference>